<feature type="domain" description="Zn(2)-C6 fungal-type" evidence="9">
    <location>
        <begin position="104"/>
        <end position="134"/>
    </location>
</feature>
<evidence type="ECO:0000256" key="1">
    <source>
        <dbReference type="ARBA" id="ARBA00004123"/>
    </source>
</evidence>
<dbReference type="GO" id="GO:0008270">
    <property type="term" value="F:zinc ion binding"/>
    <property type="evidence" value="ECO:0007669"/>
    <property type="project" value="InterPro"/>
</dbReference>
<dbReference type="InterPro" id="IPR052202">
    <property type="entry name" value="Yeast_MetPath_Reg"/>
</dbReference>
<dbReference type="CDD" id="cd00067">
    <property type="entry name" value="GAL4"/>
    <property type="match status" value="1"/>
</dbReference>
<dbReference type="InterPro" id="IPR036864">
    <property type="entry name" value="Zn2-C6_fun-type_DNA-bd_sf"/>
</dbReference>
<keyword evidence="4" id="KW-0805">Transcription regulation</keyword>
<dbReference type="GO" id="GO:0006351">
    <property type="term" value="P:DNA-templated transcription"/>
    <property type="evidence" value="ECO:0007669"/>
    <property type="project" value="InterPro"/>
</dbReference>
<organism evidence="10 11">
    <name type="scientific">Pleomassaria siparia CBS 279.74</name>
    <dbReference type="NCBI Taxonomy" id="1314801"/>
    <lineage>
        <taxon>Eukaryota</taxon>
        <taxon>Fungi</taxon>
        <taxon>Dikarya</taxon>
        <taxon>Ascomycota</taxon>
        <taxon>Pezizomycotina</taxon>
        <taxon>Dothideomycetes</taxon>
        <taxon>Pleosporomycetidae</taxon>
        <taxon>Pleosporales</taxon>
        <taxon>Pleomassariaceae</taxon>
        <taxon>Pleomassaria</taxon>
    </lineage>
</organism>
<dbReference type="Proteomes" id="UP000799428">
    <property type="component" value="Unassembled WGS sequence"/>
</dbReference>
<dbReference type="InterPro" id="IPR007219">
    <property type="entry name" value="XnlR_reg_dom"/>
</dbReference>
<dbReference type="Pfam" id="PF04082">
    <property type="entry name" value="Fungal_trans"/>
    <property type="match status" value="1"/>
</dbReference>
<dbReference type="GO" id="GO:0043565">
    <property type="term" value="F:sequence-specific DNA binding"/>
    <property type="evidence" value="ECO:0007669"/>
    <property type="project" value="TreeGrafter"/>
</dbReference>
<name>A0A6G1JSM1_9PLEO</name>
<dbReference type="EMBL" id="MU005788">
    <property type="protein sequence ID" value="KAF2703245.1"/>
    <property type="molecule type" value="Genomic_DNA"/>
</dbReference>
<evidence type="ECO:0000259" key="9">
    <source>
        <dbReference type="PROSITE" id="PS50048"/>
    </source>
</evidence>
<evidence type="ECO:0000256" key="4">
    <source>
        <dbReference type="ARBA" id="ARBA00023015"/>
    </source>
</evidence>
<gene>
    <name evidence="10" type="ORF">K504DRAFT_181238</name>
</gene>
<keyword evidence="3" id="KW-0862">Zinc</keyword>
<dbReference type="PANTHER" id="PTHR47782:SF1">
    <property type="entry name" value="PYRIMIDINE PATHWAY REGULATORY PROTEIN 1"/>
    <property type="match status" value="1"/>
</dbReference>
<dbReference type="PROSITE" id="PS50048">
    <property type="entry name" value="ZN2_CY6_FUNGAL_2"/>
    <property type="match status" value="1"/>
</dbReference>
<protein>
    <recommendedName>
        <fullName evidence="9">Zn(2)-C6 fungal-type domain-containing protein</fullName>
    </recommendedName>
</protein>
<keyword evidence="6" id="KW-0804">Transcription</keyword>
<dbReference type="CDD" id="cd12148">
    <property type="entry name" value="fungal_TF_MHR"/>
    <property type="match status" value="1"/>
</dbReference>
<evidence type="ECO:0000256" key="3">
    <source>
        <dbReference type="ARBA" id="ARBA00022833"/>
    </source>
</evidence>
<keyword evidence="2" id="KW-0479">Metal-binding</keyword>
<evidence type="ECO:0000256" key="5">
    <source>
        <dbReference type="ARBA" id="ARBA00023125"/>
    </source>
</evidence>
<dbReference type="GO" id="GO:0000981">
    <property type="term" value="F:DNA-binding transcription factor activity, RNA polymerase II-specific"/>
    <property type="evidence" value="ECO:0007669"/>
    <property type="project" value="InterPro"/>
</dbReference>
<dbReference type="Gene3D" id="4.10.240.10">
    <property type="entry name" value="Zn(2)-C6 fungal-type DNA-binding domain"/>
    <property type="match status" value="1"/>
</dbReference>
<reference evidence="10" key="1">
    <citation type="journal article" date="2020" name="Stud. Mycol.">
        <title>101 Dothideomycetes genomes: a test case for predicting lifestyles and emergence of pathogens.</title>
        <authorList>
            <person name="Haridas S."/>
            <person name="Albert R."/>
            <person name="Binder M."/>
            <person name="Bloem J."/>
            <person name="Labutti K."/>
            <person name="Salamov A."/>
            <person name="Andreopoulos B."/>
            <person name="Baker S."/>
            <person name="Barry K."/>
            <person name="Bills G."/>
            <person name="Bluhm B."/>
            <person name="Cannon C."/>
            <person name="Castanera R."/>
            <person name="Culley D."/>
            <person name="Daum C."/>
            <person name="Ezra D."/>
            <person name="Gonzalez J."/>
            <person name="Henrissat B."/>
            <person name="Kuo A."/>
            <person name="Liang C."/>
            <person name="Lipzen A."/>
            <person name="Lutzoni F."/>
            <person name="Magnuson J."/>
            <person name="Mondo S."/>
            <person name="Nolan M."/>
            <person name="Ohm R."/>
            <person name="Pangilinan J."/>
            <person name="Park H.-J."/>
            <person name="Ramirez L."/>
            <person name="Alfaro M."/>
            <person name="Sun H."/>
            <person name="Tritt A."/>
            <person name="Yoshinaga Y."/>
            <person name="Zwiers L.-H."/>
            <person name="Turgeon B."/>
            <person name="Goodwin S."/>
            <person name="Spatafora J."/>
            <person name="Crous P."/>
            <person name="Grigoriev I."/>
        </authorList>
    </citation>
    <scope>NUCLEOTIDE SEQUENCE</scope>
    <source>
        <strain evidence="10">CBS 279.74</strain>
    </source>
</reference>
<evidence type="ECO:0000256" key="6">
    <source>
        <dbReference type="ARBA" id="ARBA00023163"/>
    </source>
</evidence>
<keyword evidence="5" id="KW-0238">DNA-binding</keyword>
<evidence type="ECO:0000256" key="7">
    <source>
        <dbReference type="ARBA" id="ARBA00023242"/>
    </source>
</evidence>
<dbReference type="PROSITE" id="PS00463">
    <property type="entry name" value="ZN2_CY6_FUNGAL_1"/>
    <property type="match status" value="1"/>
</dbReference>
<dbReference type="Pfam" id="PF00172">
    <property type="entry name" value="Zn_clus"/>
    <property type="match status" value="1"/>
</dbReference>
<sequence length="654" mass="73794">MVTQRRIHSVYHRNIEILNRDQMMNWDLSPWAHAESLTPLRDELWQEIFNTGFEFLADDSMAIPDAESIAPPKALANTNSSEQRKEAPEPPSVDVDLLVESIPACTFCRAQHTRCDRKFPSCGACAKSNRRCLYYDAVLQKEVERSYVYGLYKRLQATTEGFISSNSVLRPPARESLAGRDAMPGVLVVLNTGSTCQDDHMRLNNCYFGSSSMFSRLEDSLLSNAHPAFPSESPNELRVHGPIPSVPQCLVPQLPSITVSVRLFEHFSTSVNVFYPAIKQETLDRLLSDMYISSDETVMDAHDEDLLYLVLAIGSQLSRRSNSGLTHEPHVYFSKATYRPERTRDSWLRMDQLLLLQRNVLICLYLLLNPAAGDIWRNLGFAIRLYFDLSHRPSTNDDIDEELMGMLFRTVYSLECQVSIAFGRPSLLVIGDKIRSEMIAPVSGTVAETISFFSYRISLLKMQIHSCMLSRFRKNVGRQTYHVELETWLADWTDQVKPSNSNDHTDTSLLQQVLDAWAKLNYHHTALLLAQLDGTAVASIPESLTQHSDHIIRSSSFLARHLQKSLQGTPTTSNPQQPILSFPLNWTDSHLIFSVGLILPVADKRRMGVGGADETTRITRRCLILLALLEGDSTMLSTGLSEVLERLIQDDDSI</sequence>
<evidence type="ECO:0000313" key="11">
    <source>
        <dbReference type="Proteomes" id="UP000799428"/>
    </source>
</evidence>
<dbReference type="PANTHER" id="PTHR47782">
    <property type="entry name" value="ZN(II)2CYS6 TRANSCRIPTION FACTOR (EUROFUNG)-RELATED"/>
    <property type="match status" value="1"/>
</dbReference>
<dbReference type="SUPFAM" id="SSF57701">
    <property type="entry name" value="Zn2/Cys6 DNA-binding domain"/>
    <property type="match status" value="1"/>
</dbReference>
<dbReference type="AlphaFoldDB" id="A0A6G1JSM1"/>
<keyword evidence="7" id="KW-0539">Nucleus</keyword>
<evidence type="ECO:0000256" key="8">
    <source>
        <dbReference type="SAM" id="MobiDB-lite"/>
    </source>
</evidence>
<evidence type="ECO:0000256" key="2">
    <source>
        <dbReference type="ARBA" id="ARBA00022723"/>
    </source>
</evidence>
<dbReference type="GO" id="GO:0045944">
    <property type="term" value="P:positive regulation of transcription by RNA polymerase II"/>
    <property type="evidence" value="ECO:0007669"/>
    <property type="project" value="TreeGrafter"/>
</dbReference>
<dbReference type="GO" id="GO:0005634">
    <property type="term" value="C:nucleus"/>
    <property type="evidence" value="ECO:0007669"/>
    <property type="project" value="UniProtKB-SubCell"/>
</dbReference>
<comment type="subcellular location">
    <subcellularLocation>
        <location evidence="1">Nucleus</location>
    </subcellularLocation>
</comment>
<proteinExistence type="predicted"/>
<dbReference type="InterPro" id="IPR001138">
    <property type="entry name" value="Zn2Cys6_DnaBD"/>
</dbReference>
<dbReference type="SMART" id="SM00066">
    <property type="entry name" value="GAL4"/>
    <property type="match status" value="1"/>
</dbReference>
<evidence type="ECO:0000313" key="10">
    <source>
        <dbReference type="EMBL" id="KAF2703245.1"/>
    </source>
</evidence>
<accession>A0A6G1JSM1</accession>
<dbReference type="OrthoDB" id="2399539at2759"/>
<keyword evidence="11" id="KW-1185">Reference proteome</keyword>
<feature type="region of interest" description="Disordered" evidence="8">
    <location>
        <begin position="72"/>
        <end position="92"/>
    </location>
</feature>